<reference evidence="2" key="1">
    <citation type="journal article" date="2019" name="Int. J. Syst. Evol. Microbiol.">
        <title>The Global Catalogue of Microorganisms (GCM) 10K type strain sequencing project: providing services to taxonomists for standard genome sequencing and annotation.</title>
        <authorList>
            <consortium name="The Broad Institute Genomics Platform"/>
            <consortium name="The Broad Institute Genome Sequencing Center for Infectious Disease"/>
            <person name="Wu L."/>
            <person name="Ma J."/>
        </authorList>
    </citation>
    <scope>NUCLEOTIDE SEQUENCE [LARGE SCALE GENOMIC DNA]</scope>
    <source>
        <strain evidence="2">CGMCC 4.7680</strain>
    </source>
</reference>
<comment type="caution">
    <text evidence="1">The sequence shown here is derived from an EMBL/GenBank/DDBJ whole genome shotgun (WGS) entry which is preliminary data.</text>
</comment>
<evidence type="ECO:0000313" key="2">
    <source>
        <dbReference type="Proteomes" id="UP000649955"/>
    </source>
</evidence>
<evidence type="ECO:0000313" key="1">
    <source>
        <dbReference type="EMBL" id="GHG02600.1"/>
    </source>
</evidence>
<dbReference type="Proteomes" id="UP000649955">
    <property type="component" value="Unassembled WGS sequence"/>
</dbReference>
<gene>
    <name evidence="1" type="ORF">GCM10017567_17310</name>
</gene>
<organism evidence="1 2">
    <name type="scientific">Amycolatopsis bullii</name>
    <dbReference type="NCBI Taxonomy" id="941987"/>
    <lineage>
        <taxon>Bacteria</taxon>
        <taxon>Bacillati</taxon>
        <taxon>Actinomycetota</taxon>
        <taxon>Actinomycetes</taxon>
        <taxon>Pseudonocardiales</taxon>
        <taxon>Pseudonocardiaceae</taxon>
        <taxon>Amycolatopsis</taxon>
    </lineage>
</organism>
<keyword evidence="2" id="KW-1185">Reference proteome</keyword>
<sequence length="100" mass="10612">MRLFPLVWIVRVPLVNVGALPQPAVEAAGCSGAPAATAAEPSTSSAAATATTTLLTITELLPVRPALRRRCWNRRERTVNRRKGAAADAVFRCGATVFAR</sequence>
<protein>
    <recommendedName>
        <fullName evidence="3">Secreted protein</fullName>
    </recommendedName>
</protein>
<proteinExistence type="predicted"/>
<name>A0ABQ3K529_9PSEU</name>
<accession>A0ABQ3K529</accession>
<dbReference type="EMBL" id="BNAW01000005">
    <property type="protein sequence ID" value="GHG02600.1"/>
    <property type="molecule type" value="Genomic_DNA"/>
</dbReference>
<evidence type="ECO:0008006" key="3">
    <source>
        <dbReference type="Google" id="ProtNLM"/>
    </source>
</evidence>